<dbReference type="InterPro" id="IPR035421">
    <property type="entry name" value="Terminase_6C"/>
</dbReference>
<feature type="compositionally biased region" description="Basic and acidic residues" evidence="2">
    <location>
        <begin position="91"/>
        <end position="108"/>
    </location>
</feature>
<dbReference type="Pfam" id="PF17289">
    <property type="entry name" value="Terminase_6C"/>
    <property type="match status" value="1"/>
</dbReference>
<dbReference type="Gene3D" id="3.30.420.240">
    <property type="match status" value="1"/>
</dbReference>
<dbReference type="EMBL" id="FXZC01000003">
    <property type="protein sequence ID" value="SMX79602.1"/>
    <property type="molecule type" value="Genomic_DNA"/>
</dbReference>
<organism evidence="4 5">
    <name type="scientific">Brevibacterium casei CIP 102111</name>
    <dbReference type="NCBI Taxonomy" id="1255625"/>
    <lineage>
        <taxon>Bacteria</taxon>
        <taxon>Bacillati</taxon>
        <taxon>Actinomycetota</taxon>
        <taxon>Actinomycetes</taxon>
        <taxon>Micrococcales</taxon>
        <taxon>Brevibacteriaceae</taxon>
        <taxon>Brevibacterium</taxon>
    </lineage>
</organism>
<gene>
    <name evidence="4" type="ORF">BC102111_01668</name>
</gene>
<sequence length="356" mass="39458">MFTAGIGSALTGRPSNLMIIDDPVKNHEDAISKVKQETAWNWWTETAQSRLHPGTSVVLIMTRWSTGDLGGRILSEPGGEDWEVLSIPAQADHDPTLGETDPLGREPGEFMQTVHGMSDEQWEQRKLATPPKAWSSLYQQRPTQDEGGVFPAEWSRYNQPMWIERDNGTRIIPGLIENGYELAISADLTFRDSETSDYAVIQTWLRVGPNIYLIDMIRRRMNFNDTLDALRSMAAKYPQAAAKYIEARANGDAATTALSRELTGIIPVEPEGTKYTRMLAISPFAHAGNIILPTSSLLPNVEDLIEEARGFPGATHDDTCDGMAIAAQNLLLHPLVSQEQLVADEWADDAPLITQF</sequence>
<dbReference type="Proteomes" id="UP000234333">
    <property type="component" value="Unassembled WGS sequence"/>
</dbReference>
<evidence type="ECO:0000256" key="1">
    <source>
        <dbReference type="ARBA" id="ARBA00022612"/>
    </source>
</evidence>
<dbReference type="NCBIfam" id="TIGR01630">
    <property type="entry name" value="psiM2_ORF9"/>
    <property type="match status" value="1"/>
</dbReference>
<evidence type="ECO:0000259" key="3">
    <source>
        <dbReference type="Pfam" id="PF17289"/>
    </source>
</evidence>
<feature type="domain" description="Terminase large subunit gp17-like C-terminal" evidence="3">
    <location>
        <begin position="186"/>
        <end position="326"/>
    </location>
</feature>
<name>A0A2H1IX78_9MICO</name>
<dbReference type="Pfam" id="PF03237">
    <property type="entry name" value="Terminase_6N"/>
    <property type="match status" value="1"/>
</dbReference>
<accession>A0A2H1IX78</accession>
<feature type="region of interest" description="Disordered" evidence="2">
    <location>
        <begin position="89"/>
        <end position="110"/>
    </location>
</feature>
<protein>
    <submittedName>
        <fullName evidence="4">Phage uncharacterized protein (Putative large terminase), C-terminal domain-containing protein</fullName>
    </submittedName>
</protein>
<evidence type="ECO:0000313" key="5">
    <source>
        <dbReference type="Proteomes" id="UP000234333"/>
    </source>
</evidence>
<keyword evidence="1" id="KW-1188">Viral release from host cell</keyword>
<evidence type="ECO:0000256" key="2">
    <source>
        <dbReference type="SAM" id="MobiDB-lite"/>
    </source>
</evidence>
<proteinExistence type="predicted"/>
<reference evidence="4 5" key="1">
    <citation type="submission" date="2017-03" db="EMBL/GenBank/DDBJ databases">
        <authorList>
            <person name="Afonso C.L."/>
            <person name="Miller P.J."/>
            <person name="Scott M.A."/>
            <person name="Spackman E."/>
            <person name="Goraichik I."/>
            <person name="Dimitrov K.M."/>
            <person name="Suarez D.L."/>
            <person name="Swayne D.E."/>
        </authorList>
    </citation>
    <scope>NUCLEOTIDE SEQUENCE [LARGE SCALE GENOMIC DNA]</scope>
    <source>
        <strain evidence="4 5">CIP 102111</strain>
    </source>
</reference>
<evidence type="ECO:0000313" key="4">
    <source>
        <dbReference type="EMBL" id="SMX79602.1"/>
    </source>
</evidence>
<dbReference type="InterPro" id="IPR006517">
    <property type="entry name" value="Phage_terminase_lsu-like_C"/>
</dbReference>
<dbReference type="AlphaFoldDB" id="A0A2H1IX78"/>